<dbReference type="AlphaFoldDB" id="A0A5A7SWY9"/>
<gene>
    <name evidence="2" type="ORF">E5676_scaffold344G00690</name>
    <name evidence="1" type="ORF">E6C27_scaffold56G00170</name>
</gene>
<dbReference type="EMBL" id="SSTE01019881">
    <property type="protein sequence ID" value="KAA0035854.1"/>
    <property type="molecule type" value="Genomic_DNA"/>
</dbReference>
<dbReference type="Proteomes" id="UP000321393">
    <property type="component" value="Unassembled WGS sequence"/>
</dbReference>
<proteinExistence type="predicted"/>
<protein>
    <submittedName>
        <fullName evidence="1">CACTA en-spm transposon protein</fullName>
    </submittedName>
</protein>
<dbReference type="EMBL" id="SSTD01000679">
    <property type="protein sequence ID" value="TYK30303.1"/>
    <property type="molecule type" value="Genomic_DNA"/>
</dbReference>
<comment type="caution">
    <text evidence="1">The sequence shown here is derived from an EMBL/GenBank/DDBJ whole genome shotgun (WGS) entry which is preliminary data.</text>
</comment>
<accession>A0A5A7SWY9</accession>
<name>A0A5A7SWY9_CUCMM</name>
<evidence type="ECO:0000313" key="3">
    <source>
        <dbReference type="Proteomes" id="UP000321393"/>
    </source>
</evidence>
<organism evidence="1 3">
    <name type="scientific">Cucumis melo var. makuwa</name>
    <name type="common">Oriental melon</name>
    <dbReference type="NCBI Taxonomy" id="1194695"/>
    <lineage>
        <taxon>Eukaryota</taxon>
        <taxon>Viridiplantae</taxon>
        <taxon>Streptophyta</taxon>
        <taxon>Embryophyta</taxon>
        <taxon>Tracheophyta</taxon>
        <taxon>Spermatophyta</taxon>
        <taxon>Magnoliopsida</taxon>
        <taxon>eudicotyledons</taxon>
        <taxon>Gunneridae</taxon>
        <taxon>Pentapetalae</taxon>
        <taxon>rosids</taxon>
        <taxon>fabids</taxon>
        <taxon>Cucurbitales</taxon>
        <taxon>Cucurbitaceae</taxon>
        <taxon>Benincaseae</taxon>
        <taxon>Cucumis</taxon>
    </lineage>
</organism>
<evidence type="ECO:0000313" key="1">
    <source>
        <dbReference type="EMBL" id="KAA0035854.1"/>
    </source>
</evidence>
<evidence type="ECO:0000313" key="4">
    <source>
        <dbReference type="Proteomes" id="UP000321947"/>
    </source>
</evidence>
<evidence type="ECO:0000313" key="2">
    <source>
        <dbReference type="EMBL" id="TYK30303.1"/>
    </source>
</evidence>
<sequence length="206" mass="23567">MSTSRMILCAGLTLIPQSESMKDRLCLMSLMTSSTMWMNTCHIQAEQARMTNDSDEPRPMSSFPSSFDEIDAMFLEFAEALDNPTERLSSVADNSSTSPPSATLTPRRRVQSRLLVLERYVIANDRIPVTIALSMKKPISSHTVCFSQRFFVLDFNYQAMNGFVEHQMLITFKEFRDDCHKHFKKYSDLEKARANPPHLLVGRDEN</sequence>
<reference evidence="3 4" key="1">
    <citation type="submission" date="2019-08" db="EMBL/GenBank/DDBJ databases">
        <title>Draft genome sequences of two oriental melons (Cucumis melo L. var makuwa).</title>
        <authorList>
            <person name="Kwon S.-Y."/>
        </authorList>
    </citation>
    <scope>NUCLEOTIDE SEQUENCE [LARGE SCALE GENOMIC DNA]</scope>
    <source>
        <strain evidence="4">cv. Chang Bougi</strain>
        <strain evidence="3">cv. SW 3</strain>
        <tissue evidence="1">Leaf</tissue>
    </source>
</reference>
<dbReference type="Proteomes" id="UP000321947">
    <property type="component" value="Unassembled WGS sequence"/>
</dbReference>